<dbReference type="GO" id="GO:0003677">
    <property type="term" value="F:DNA binding"/>
    <property type="evidence" value="ECO:0007669"/>
    <property type="project" value="InterPro"/>
</dbReference>
<evidence type="ECO:0000256" key="6">
    <source>
        <dbReference type="ARBA" id="ARBA00023204"/>
    </source>
</evidence>
<comment type="cofactor">
    <cofactor evidence="7">
        <name>Zn(2+)</name>
        <dbReference type="ChEBI" id="CHEBI:29105"/>
    </cofactor>
    <text evidence="7">Binds 3 Zn(2+) ions.</text>
</comment>
<dbReference type="InterPro" id="IPR018246">
    <property type="entry name" value="AP_endonuc_F2_Zn_BS"/>
</dbReference>
<keyword evidence="5 7" id="KW-0862">Zinc</keyword>
<keyword evidence="7" id="KW-0255">Endonuclease</keyword>
<evidence type="ECO:0000313" key="9">
    <source>
        <dbReference type="EMBL" id="NLJ22174.1"/>
    </source>
</evidence>
<evidence type="ECO:0000256" key="3">
    <source>
        <dbReference type="ARBA" id="ARBA00022763"/>
    </source>
</evidence>
<keyword evidence="3 7" id="KW-0227">DNA damage</keyword>
<dbReference type="AlphaFoldDB" id="A0A7K4AGU7"/>
<evidence type="ECO:0000313" key="10">
    <source>
        <dbReference type="Proteomes" id="UP000544742"/>
    </source>
</evidence>
<evidence type="ECO:0000256" key="4">
    <source>
        <dbReference type="ARBA" id="ARBA00022801"/>
    </source>
</evidence>
<dbReference type="CDD" id="cd00019">
    <property type="entry name" value="AP2Ec"/>
    <property type="match status" value="1"/>
</dbReference>
<evidence type="ECO:0000256" key="1">
    <source>
        <dbReference type="ARBA" id="ARBA00005340"/>
    </source>
</evidence>
<feature type="binding site" evidence="7">
    <location>
        <position position="67"/>
    </location>
    <ligand>
        <name>Zn(2+)</name>
        <dbReference type="ChEBI" id="CHEBI:29105"/>
        <label>1</label>
    </ligand>
</feature>
<feature type="binding site" evidence="7">
    <location>
        <position position="215"/>
    </location>
    <ligand>
        <name>Zn(2+)</name>
        <dbReference type="ChEBI" id="CHEBI:29105"/>
        <label>2</label>
    </ligand>
</feature>
<dbReference type="PANTHER" id="PTHR21445:SF0">
    <property type="entry name" value="APURINIC-APYRIMIDINIC ENDONUCLEASE"/>
    <property type="match status" value="1"/>
</dbReference>
<dbReference type="GO" id="GO:0008270">
    <property type="term" value="F:zinc ion binding"/>
    <property type="evidence" value="ECO:0007669"/>
    <property type="project" value="UniProtKB-UniRule"/>
</dbReference>
<comment type="function">
    <text evidence="7">Endonuclease IV plays a role in DNA repair. It cleaves phosphodiester bonds at apurinic or apyrimidinic (AP) sites, generating a 3'-hydroxyl group and a 5'-terminal sugar phosphate.</text>
</comment>
<dbReference type="GO" id="GO:0008833">
    <property type="term" value="F:deoxyribonuclease IV (phage-T4-induced) activity"/>
    <property type="evidence" value="ECO:0007669"/>
    <property type="project" value="UniProtKB-UniRule"/>
</dbReference>
<dbReference type="Pfam" id="PF01261">
    <property type="entry name" value="AP_endonuc_2"/>
    <property type="match status" value="1"/>
</dbReference>
<name>A0A7K4AGU7_METSH</name>
<feature type="binding site" evidence="7">
    <location>
        <position position="143"/>
    </location>
    <ligand>
        <name>Zn(2+)</name>
        <dbReference type="ChEBI" id="CHEBI:29105"/>
        <label>1</label>
    </ligand>
</feature>
<feature type="binding site" evidence="7">
    <location>
        <position position="260"/>
    </location>
    <ligand>
        <name>Zn(2+)</name>
        <dbReference type="ChEBI" id="CHEBI:29105"/>
        <label>2</label>
    </ligand>
</feature>
<organism evidence="9 10">
    <name type="scientific">Methanothrix soehngenii</name>
    <name type="common">Methanosaeta concilii</name>
    <dbReference type="NCBI Taxonomy" id="2223"/>
    <lineage>
        <taxon>Archaea</taxon>
        <taxon>Methanobacteriati</taxon>
        <taxon>Methanobacteriota</taxon>
        <taxon>Stenosarchaea group</taxon>
        <taxon>Methanomicrobia</taxon>
        <taxon>Methanotrichales</taxon>
        <taxon>Methanotrichaceae</taxon>
        <taxon>Methanothrix</taxon>
    </lineage>
</organism>
<comment type="similarity">
    <text evidence="1 7">Belongs to the AP endonuclease 2 family.</text>
</comment>
<feature type="binding site" evidence="7">
    <location>
        <position position="178"/>
    </location>
    <ligand>
        <name>Zn(2+)</name>
        <dbReference type="ChEBI" id="CHEBI:29105"/>
        <label>2</label>
    </ligand>
</feature>
<dbReference type="PANTHER" id="PTHR21445">
    <property type="entry name" value="ENDONUCLEASE IV ENDODEOXYRIBONUCLEASE IV"/>
    <property type="match status" value="1"/>
</dbReference>
<dbReference type="EMBL" id="JAAYUN010000060">
    <property type="protein sequence ID" value="NLJ22174.1"/>
    <property type="molecule type" value="Genomic_DNA"/>
</dbReference>
<reference evidence="9 10" key="1">
    <citation type="journal article" date="2020" name="Biotechnol. Biofuels">
        <title>New insights from the biogas microbiome by comprehensive genome-resolved metagenomics of nearly 1600 species originating from multiple anaerobic digesters.</title>
        <authorList>
            <person name="Campanaro S."/>
            <person name="Treu L."/>
            <person name="Rodriguez-R L.M."/>
            <person name="Kovalovszki A."/>
            <person name="Ziels R.M."/>
            <person name="Maus I."/>
            <person name="Zhu X."/>
            <person name="Kougias P.G."/>
            <person name="Basile A."/>
            <person name="Luo G."/>
            <person name="Schluter A."/>
            <person name="Konstantinidis K.T."/>
            <person name="Angelidaki I."/>
        </authorList>
    </citation>
    <scope>NUCLEOTIDE SEQUENCE [LARGE SCALE GENOMIC DNA]</scope>
    <source>
        <strain evidence="9">AS27yjCOA_157</strain>
    </source>
</reference>
<dbReference type="PROSITE" id="PS51432">
    <property type="entry name" value="AP_NUCLEASE_F2_4"/>
    <property type="match status" value="1"/>
</dbReference>
<evidence type="ECO:0000256" key="5">
    <source>
        <dbReference type="ARBA" id="ARBA00022833"/>
    </source>
</evidence>
<proteinExistence type="inferred from homology"/>
<dbReference type="Proteomes" id="UP000544742">
    <property type="component" value="Unassembled WGS sequence"/>
</dbReference>
<keyword evidence="2 7" id="KW-0479">Metal-binding</keyword>
<gene>
    <name evidence="7" type="primary">nfo</name>
    <name evidence="9" type="ORF">GX426_03585</name>
</gene>
<evidence type="ECO:0000256" key="7">
    <source>
        <dbReference type="HAMAP-Rule" id="MF_00152"/>
    </source>
</evidence>
<feature type="binding site" evidence="7">
    <location>
        <position position="228"/>
    </location>
    <ligand>
        <name>Zn(2+)</name>
        <dbReference type="ChEBI" id="CHEBI:29105"/>
        <label>3</label>
    </ligand>
</feature>
<keyword evidence="7" id="KW-0540">Nuclease</keyword>
<keyword evidence="6 7" id="KW-0234">DNA repair</keyword>
<protein>
    <recommendedName>
        <fullName evidence="7">Probable endonuclease 4</fullName>
        <ecNumber evidence="7">3.1.21.2</ecNumber>
    </recommendedName>
    <alternativeName>
        <fullName evidence="7">Endodeoxyribonuclease IV</fullName>
    </alternativeName>
    <alternativeName>
        <fullName evidence="7">Endonuclease IV</fullName>
    </alternativeName>
</protein>
<dbReference type="EC" id="3.1.21.2" evidence="7"/>
<evidence type="ECO:0000256" key="2">
    <source>
        <dbReference type="ARBA" id="ARBA00022723"/>
    </source>
</evidence>
<dbReference type="InterPro" id="IPR013022">
    <property type="entry name" value="Xyl_isomerase-like_TIM-brl"/>
</dbReference>
<dbReference type="InterPro" id="IPR001719">
    <property type="entry name" value="AP_endonuc_2"/>
</dbReference>
<dbReference type="GO" id="GO:0003906">
    <property type="term" value="F:DNA-(apurinic or apyrimidinic site) endonuclease activity"/>
    <property type="evidence" value="ECO:0007669"/>
    <property type="project" value="TreeGrafter"/>
</dbReference>
<dbReference type="NCBIfam" id="TIGR00587">
    <property type="entry name" value="nfo"/>
    <property type="match status" value="1"/>
</dbReference>
<dbReference type="PROSITE" id="PS00730">
    <property type="entry name" value="AP_NUCLEASE_F2_2"/>
    <property type="match status" value="1"/>
</dbReference>
<dbReference type="Gene3D" id="3.20.20.150">
    <property type="entry name" value="Divalent-metal-dependent TIM barrel enzymes"/>
    <property type="match status" value="1"/>
</dbReference>
<comment type="caution">
    <text evidence="9">The sequence shown here is derived from an EMBL/GenBank/DDBJ whole genome shotgun (WGS) entry which is preliminary data.</text>
</comment>
<dbReference type="FunFam" id="3.20.20.150:FF:000001">
    <property type="entry name" value="Probable endonuclease 4"/>
    <property type="match status" value="1"/>
</dbReference>
<dbReference type="HAMAP" id="MF_00152">
    <property type="entry name" value="Nfo"/>
    <property type="match status" value="1"/>
</dbReference>
<feature type="binding site" evidence="7">
    <location>
        <position position="181"/>
    </location>
    <ligand>
        <name>Zn(2+)</name>
        <dbReference type="ChEBI" id="CHEBI:29105"/>
        <label>3</label>
    </ligand>
</feature>
<feature type="binding site" evidence="7">
    <location>
        <position position="230"/>
    </location>
    <ligand>
        <name>Zn(2+)</name>
        <dbReference type="ChEBI" id="CHEBI:29105"/>
        <label>3</label>
    </ligand>
</feature>
<accession>A0A7K4AGU7</accession>
<feature type="binding site" evidence="7">
    <location>
        <position position="143"/>
    </location>
    <ligand>
        <name>Zn(2+)</name>
        <dbReference type="ChEBI" id="CHEBI:29105"/>
        <label>2</label>
    </ligand>
</feature>
<dbReference type="GO" id="GO:0006284">
    <property type="term" value="P:base-excision repair"/>
    <property type="evidence" value="ECO:0007669"/>
    <property type="project" value="TreeGrafter"/>
</dbReference>
<feature type="binding site" evidence="7">
    <location>
        <position position="107"/>
    </location>
    <ligand>
        <name>Zn(2+)</name>
        <dbReference type="ChEBI" id="CHEBI:29105"/>
        <label>1</label>
    </ligand>
</feature>
<feature type="domain" description="Xylose isomerase-like TIM barrel" evidence="8">
    <location>
        <begin position="19"/>
        <end position="268"/>
    </location>
</feature>
<dbReference type="SMART" id="SM00518">
    <property type="entry name" value="AP2Ec"/>
    <property type="match status" value="1"/>
</dbReference>
<dbReference type="SUPFAM" id="SSF51658">
    <property type="entry name" value="Xylose isomerase-like"/>
    <property type="match status" value="1"/>
</dbReference>
<dbReference type="InterPro" id="IPR036237">
    <property type="entry name" value="Xyl_isomerase-like_sf"/>
</dbReference>
<dbReference type="GO" id="GO:0008081">
    <property type="term" value="F:phosphoric diester hydrolase activity"/>
    <property type="evidence" value="ECO:0007669"/>
    <property type="project" value="TreeGrafter"/>
</dbReference>
<evidence type="ECO:0000259" key="8">
    <source>
        <dbReference type="Pfam" id="PF01261"/>
    </source>
</evidence>
<comment type="catalytic activity">
    <reaction evidence="7">
        <text>Endonucleolytic cleavage to 5'-phosphooligonucleotide end-products.</text>
        <dbReference type="EC" id="3.1.21.2"/>
    </reaction>
</comment>
<sequence>MLRLGMHVSIAGGLEKASDRAREKGCDAFQIFTTNPRSWRSKPIPQQSIDLFSSRLKEYDLHPVVSHMPYLPNLASPRDEVYSRSVQALTDELVRCRLLGIPYLVTHLGSNLGAEKKNSRERIAEALKKAIADSGSDVMVLLENGAGTKNSMGSTFKDIASIIESLPGQSRSLGVCLDTCHLFAAGYDLRTPRALERTLEEFDCCISSNRLKLVHLNDCQGTLGSHLDRHEHIGLGQIGLEGFRSIVCHPSLRELPMIMETPVDSRRDDKANLLVVRALASLIE</sequence>
<keyword evidence="4 7" id="KW-0378">Hydrolase</keyword>